<gene>
    <name evidence="1" type="ORF">BCHO_0881</name>
</gene>
<evidence type="ECO:0000313" key="1">
    <source>
        <dbReference type="EMBL" id="KFI57462.1"/>
    </source>
</evidence>
<dbReference type="OrthoDB" id="9863838at2"/>
<dbReference type="EMBL" id="JGYU01000005">
    <property type="protein sequence ID" value="KFI57462.1"/>
    <property type="molecule type" value="Genomic_DNA"/>
</dbReference>
<accession>A0A087AFB2</accession>
<comment type="caution">
    <text evidence="1">The sequence shown here is derived from an EMBL/GenBank/DDBJ whole genome shotgun (WGS) entry which is preliminary data.</text>
</comment>
<protein>
    <submittedName>
        <fullName evidence="1">Uncharacterized protein</fullName>
    </submittedName>
</protein>
<evidence type="ECO:0000313" key="2">
    <source>
        <dbReference type="Proteomes" id="UP000028995"/>
    </source>
</evidence>
<sequence>MAKEHYERLDILSLTEASDVFGISVKAFRYNFSHIIHSLQKTKQGTGWVRYGDLYDALGDMPILPPNE</sequence>
<dbReference type="Proteomes" id="UP000028995">
    <property type="component" value="Unassembled WGS sequence"/>
</dbReference>
<reference evidence="1 2" key="1">
    <citation type="submission" date="2014-03" db="EMBL/GenBank/DDBJ databases">
        <title>Genomics of Bifidobacteria.</title>
        <authorList>
            <person name="Ventura M."/>
            <person name="Milani C."/>
            <person name="Lugli G.A."/>
        </authorList>
    </citation>
    <scope>NUCLEOTIDE SEQUENCE [LARGE SCALE GENOMIC DNA]</scope>
    <source>
        <strain evidence="1 2">LMG 10510</strain>
    </source>
</reference>
<keyword evidence="2" id="KW-1185">Reference proteome</keyword>
<dbReference type="RefSeq" id="WP_156097589.1">
    <property type="nucleotide sequence ID" value="NZ_JGYU01000005.1"/>
</dbReference>
<organism evidence="1 2">
    <name type="scientific">Bifidobacterium choerinum</name>
    <dbReference type="NCBI Taxonomy" id="35760"/>
    <lineage>
        <taxon>Bacteria</taxon>
        <taxon>Bacillati</taxon>
        <taxon>Actinomycetota</taxon>
        <taxon>Actinomycetes</taxon>
        <taxon>Bifidobacteriales</taxon>
        <taxon>Bifidobacteriaceae</taxon>
        <taxon>Bifidobacterium</taxon>
    </lineage>
</organism>
<dbReference type="AlphaFoldDB" id="A0A087AFB2"/>
<proteinExistence type="predicted"/>
<name>A0A087AFB2_9BIFI</name>